<gene>
    <name evidence="13" type="primary">TOMM70</name>
    <name evidence="13" type="ORF">BLAG_LOCUS18396</name>
</gene>
<evidence type="ECO:0000256" key="6">
    <source>
        <dbReference type="ARBA" id="ARBA00022989"/>
    </source>
</evidence>
<evidence type="ECO:0000256" key="9">
    <source>
        <dbReference type="ARBA" id="ARBA00038030"/>
    </source>
</evidence>
<evidence type="ECO:0000256" key="2">
    <source>
        <dbReference type="ARBA" id="ARBA00022692"/>
    </source>
</evidence>
<dbReference type="PANTHER" id="PTHR46208">
    <property type="entry name" value="MITOCHONDRIAL IMPORT RECEPTOR SUBUNIT TOM70"/>
    <property type="match status" value="1"/>
</dbReference>
<dbReference type="PROSITE" id="PS50293">
    <property type="entry name" value="TPR_REGION"/>
    <property type="match status" value="1"/>
</dbReference>
<dbReference type="Proteomes" id="UP000838412">
    <property type="component" value="Chromosome 4"/>
</dbReference>
<evidence type="ECO:0000313" key="13">
    <source>
        <dbReference type="EMBL" id="CAH1263827.1"/>
    </source>
</evidence>
<dbReference type="Pfam" id="PF13181">
    <property type="entry name" value="TPR_8"/>
    <property type="match status" value="3"/>
</dbReference>
<keyword evidence="8 12" id="KW-0472">Membrane</keyword>
<name>A0A8J9ZVW8_BRALA</name>
<organism evidence="13 14">
    <name type="scientific">Branchiostoma lanceolatum</name>
    <name type="common">Common lancelet</name>
    <name type="synonym">Amphioxus lanceolatum</name>
    <dbReference type="NCBI Taxonomy" id="7740"/>
    <lineage>
        <taxon>Eukaryota</taxon>
        <taxon>Metazoa</taxon>
        <taxon>Chordata</taxon>
        <taxon>Cephalochordata</taxon>
        <taxon>Leptocardii</taxon>
        <taxon>Amphioxiformes</taxon>
        <taxon>Branchiostomatidae</taxon>
        <taxon>Branchiostoma</taxon>
    </lineage>
</organism>
<dbReference type="InterPro" id="IPR019734">
    <property type="entry name" value="TPR_rpt"/>
</dbReference>
<dbReference type="PANTHER" id="PTHR46208:SF1">
    <property type="entry name" value="MITOCHONDRIAL IMPORT RECEPTOR SUBUNIT TOM70"/>
    <property type="match status" value="1"/>
</dbReference>
<feature type="repeat" description="TPR" evidence="10">
    <location>
        <begin position="436"/>
        <end position="469"/>
    </location>
</feature>
<dbReference type="GO" id="GO:0030943">
    <property type="term" value="F:mitochondrion targeting sequence binding"/>
    <property type="evidence" value="ECO:0007669"/>
    <property type="project" value="TreeGrafter"/>
</dbReference>
<feature type="compositionally biased region" description="Basic and acidic residues" evidence="11">
    <location>
        <begin position="41"/>
        <end position="50"/>
    </location>
</feature>
<evidence type="ECO:0000256" key="12">
    <source>
        <dbReference type="SAM" id="Phobius"/>
    </source>
</evidence>
<feature type="repeat" description="TPR" evidence="10">
    <location>
        <begin position="76"/>
        <end position="109"/>
    </location>
</feature>
<dbReference type="Gene3D" id="1.25.40.10">
    <property type="entry name" value="Tetratricopeptide repeat domain"/>
    <property type="match status" value="2"/>
</dbReference>
<keyword evidence="4" id="KW-1000">Mitochondrion outer membrane</keyword>
<comment type="subcellular location">
    <subcellularLocation>
        <location evidence="1">Mitochondrion outer membrane</location>
        <topology evidence="1">Single-pass membrane protein</topology>
    </subcellularLocation>
</comment>
<feature type="repeat" description="TPR" evidence="10">
    <location>
        <begin position="361"/>
        <end position="394"/>
    </location>
</feature>
<dbReference type="PROSITE" id="PS50005">
    <property type="entry name" value="TPR"/>
    <property type="match status" value="5"/>
</dbReference>
<evidence type="ECO:0000256" key="7">
    <source>
        <dbReference type="ARBA" id="ARBA00023128"/>
    </source>
</evidence>
<dbReference type="GO" id="GO:0030150">
    <property type="term" value="P:protein import into mitochondrial matrix"/>
    <property type="evidence" value="ECO:0007669"/>
    <property type="project" value="TreeGrafter"/>
</dbReference>
<feature type="repeat" description="TPR" evidence="10">
    <location>
        <begin position="505"/>
        <end position="538"/>
    </location>
</feature>
<feature type="compositionally biased region" description="Acidic residues" evidence="11">
    <location>
        <begin position="57"/>
        <end position="68"/>
    </location>
</feature>
<dbReference type="AlphaFoldDB" id="A0A8J9ZVW8"/>
<proteinExistence type="inferred from homology"/>
<evidence type="ECO:0000256" key="11">
    <source>
        <dbReference type="SAM" id="MobiDB-lite"/>
    </source>
</evidence>
<keyword evidence="14" id="KW-1185">Reference proteome</keyword>
<sequence length="569" mass="64565">MSDAKPTGGTEGIPKWQIALAVGGTLALGAAGVWYFTRKTSKNDERKEPDGGPAPEEQADEPVPEPEVELSPLEKAQAAKNKGNKYFKGGKFEEAIKCYSEALEVCPDANKKEMSTFYQNRAAAYEQLKSFKEVVDDCTKALELDNKYIKALFRRAKAYERIDEKKQCLEDVTAVCILEGFQNQQSMMMADRILKDMGWEKAKEKYKNREPVLPSTHFIKAYFSSFTEDIISQPLEKMANDEDKDQEGEAEEAPPSDYLKAKRYFHEENYDKIIGECSKEIDSQGEYLAHALLMRATFHMLMGQAPLARPDLDMVINMDTADKKLRCNALIKRGSMLMQRQQSEEALQDFQTAVDLDQENSDVYHHRGQLNLLLDRVPEALRDFEKCCSLKPDFALATVQYNYTQYRAAMLQRSAMQVQDAMKQFEDSISKFPDCAEGYVLYAQALGDQQMFDKADDNYKKAISLEPQNATTYVHRGLLHLQWKQDIDAGLSLIQKALDIDDRCDFAYETMGTIEVQRGNLEKAIELFNKAISIAKTEMEIAHLYSLCDAAVAQSEVAKKYGLRPQAMM</sequence>
<dbReference type="OrthoDB" id="66418at2759"/>
<dbReference type="GO" id="GO:0005741">
    <property type="term" value="C:mitochondrial outer membrane"/>
    <property type="evidence" value="ECO:0007669"/>
    <property type="project" value="UniProtKB-SubCell"/>
</dbReference>
<keyword evidence="7" id="KW-0496">Mitochondrion</keyword>
<keyword evidence="2 12" id="KW-0812">Transmembrane</keyword>
<dbReference type="GO" id="GO:0008320">
    <property type="term" value="F:protein transmembrane transporter activity"/>
    <property type="evidence" value="ECO:0007669"/>
    <property type="project" value="TreeGrafter"/>
</dbReference>
<comment type="similarity">
    <text evidence="9">Belongs to the Tom70 family.</text>
</comment>
<keyword evidence="5 10" id="KW-0802">TPR repeat</keyword>
<reference evidence="13" key="1">
    <citation type="submission" date="2022-01" db="EMBL/GenBank/DDBJ databases">
        <authorList>
            <person name="Braso-Vives M."/>
        </authorList>
    </citation>
    <scope>NUCLEOTIDE SEQUENCE</scope>
</reference>
<accession>A0A8J9ZVW8</accession>
<feature type="repeat" description="TPR" evidence="10">
    <location>
        <begin position="327"/>
        <end position="360"/>
    </location>
</feature>
<evidence type="ECO:0000256" key="4">
    <source>
        <dbReference type="ARBA" id="ARBA00022787"/>
    </source>
</evidence>
<evidence type="ECO:0000313" key="14">
    <source>
        <dbReference type="Proteomes" id="UP000838412"/>
    </source>
</evidence>
<evidence type="ECO:0000256" key="10">
    <source>
        <dbReference type="PROSITE-ProRule" id="PRU00339"/>
    </source>
</evidence>
<dbReference type="GO" id="GO:0045039">
    <property type="term" value="P:protein insertion into mitochondrial inner membrane"/>
    <property type="evidence" value="ECO:0007669"/>
    <property type="project" value="TreeGrafter"/>
</dbReference>
<feature type="transmembrane region" description="Helical" evidence="12">
    <location>
        <begin position="16"/>
        <end position="37"/>
    </location>
</feature>
<dbReference type="InterPro" id="IPR011990">
    <property type="entry name" value="TPR-like_helical_dom_sf"/>
</dbReference>
<feature type="region of interest" description="Disordered" evidence="11">
    <location>
        <begin position="39"/>
        <end position="70"/>
    </location>
</feature>
<evidence type="ECO:0000256" key="8">
    <source>
        <dbReference type="ARBA" id="ARBA00023136"/>
    </source>
</evidence>
<dbReference type="Pfam" id="PF13414">
    <property type="entry name" value="TPR_11"/>
    <property type="match status" value="1"/>
</dbReference>
<dbReference type="SUPFAM" id="SSF48439">
    <property type="entry name" value="Protein prenylyltransferase"/>
    <property type="match status" value="1"/>
</dbReference>
<dbReference type="Pfam" id="PF00515">
    <property type="entry name" value="TPR_1"/>
    <property type="match status" value="1"/>
</dbReference>
<keyword evidence="3" id="KW-0677">Repeat</keyword>
<evidence type="ECO:0000256" key="1">
    <source>
        <dbReference type="ARBA" id="ARBA00004572"/>
    </source>
</evidence>
<dbReference type="EMBL" id="OV696689">
    <property type="protein sequence ID" value="CAH1263827.1"/>
    <property type="molecule type" value="Genomic_DNA"/>
</dbReference>
<dbReference type="SMART" id="SM00028">
    <property type="entry name" value="TPR"/>
    <property type="match status" value="10"/>
</dbReference>
<evidence type="ECO:0000256" key="5">
    <source>
        <dbReference type="ARBA" id="ARBA00022803"/>
    </source>
</evidence>
<protein>
    <submittedName>
        <fullName evidence="13">TOMM70 protein</fullName>
    </submittedName>
</protein>
<evidence type="ECO:0000256" key="3">
    <source>
        <dbReference type="ARBA" id="ARBA00022737"/>
    </source>
</evidence>
<keyword evidence="6 12" id="KW-1133">Transmembrane helix</keyword>